<dbReference type="InterPro" id="IPR020843">
    <property type="entry name" value="ER"/>
</dbReference>
<organism evidence="6 7">
    <name type="scientific">Geochorda subterranea</name>
    <dbReference type="NCBI Taxonomy" id="3109564"/>
    <lineage>
        <taxon>Bacteria</taxon>
        <taxon>Bacillati</taxon>
        <taxon>Bacillota</taxon>
        <taxon>Limnochordia</taxon>
        <taxon>Limnochordales</taxon>
        <taxon>Geochordaceae</taxon>
        <taxon>Geochorda</taxon>
    </lineage>
</organism>
<dbReference type="PANTHER" id="PTHR43401">
    <property type="entry name" value="L-THREONINE 3-DEHYDROGENASE"/>
    <property type="match status" value="1"/>
</dbReference>
<gene>
    <name evidence="6" type="ORF">VLY81_02315</name>
</gene>
<proteinExistence type="inferred from homology"/>
<dbReference type="Proteomes" id="UP001333102">
    <property type="component" value="Chromosome"/>
</dbReference>
<evidence type="ECO:0000256" key="2">
    <source>
        <dbReference type="ARBA" id="ARBA00022833"/>
    </source>
</evidence>
<evidence type="ECO:0000256" key="1">
    <source>
        <dbReference type="ARBA" id="ARBA00022723"/>
    </source>
</evidence>
<dbReference type="Gene3D" id="3.90.180.10">
    <property type="entry name" value="Medium-chain alcohol dehydrogenases, catalytic domain"/>
    <property type="match status" value="1"/>
</dbReference>
<dbReference type="Pfam" id="PF00107">
    <property type="entry name" value="ADH_zinc_N"/>
    <property type="match status" value="1"/>
</dbReference>
<comment type="cofactor">
    <cofactor evidence="4">
        <name>Zn(2+)</name>
        <dbReference type="ChEBI" id="CHEBI:29105"/>
    </cofactor>
</comment>
<dbReference type="InterPro" id="IPR002328">
    <property type="entry name" value="ADH_Zn_CS"/>
</dbReference>
<evidence type="ECO:0000313" key="6">
    <source>
        <dbReference type="EMBL" id="WRP15030.1"/>
    </source>
</evidence>
<reference evidence="7" key="1">
    <citation type="submission" date="2023-12" db="EMBL/GenBank/DDBJ databases">
        <title>Novel isolates from deep terrestrial aquifers shed light on the physiology and ecology of the class Limnochordia.</title>
        <authorList>
            <person name="Karnachuk O.V."/>
            <person name="Lukina A.P."/>
            <person name="Avakyan M.R."/>
            <person name="Kadnikov V."/>
            <person name="Begmatov S."/>
            <person name="Beletsky A.V."/>
            <person name="Mardanov A.V."/>
            <person name="Ravin N.V."/>
        </authorList>
    </citation>
    <scope>NUCLEOTIDE SEQUENCE [LARGE SCALE GENOMIC DNA]</scope>
    <source>
        <strain evidence="7">LN</strain>
    </source>
</reference>
<dbReference type="InterPro" id="IPR013154">
    <property type="entry name" value="ADH-like_N"/>
</dbReference>
<dbReference type="PANTHER" id="PTHR43401:SF5">
    <property type="entry name" value="ALCOHOL DEHYDROGENASE-RELATED"/>
    <property type="match status" value="1"/>
</dbReference>
<comment type="similarity">
    <text evidence="4">Belongs to the zinc-containing alcohol dehydrogenase family.</text>
</comment>
<evidence type="ECO:0000313" key="7">
    <source>
        <dbReference type="Proteomes" id="UP001333102"/>
    </source>
</evidence>
<dbReference type="PROSITE" id="PS00059">
    <property type="entry name" value="ADH_ZINC"/>
    <property type="match status" value="1"/>
</dbReference>
<keyword evidence="7" id="KW-1185">Reference proteome</keyword>
<name>A0ABZ1BQY5_9FIRM</name>
<keyword evidence="2 4" id="KW-0862">Zinc</keyword>
<dbReference type="RefSeq" id="WP_324669419.1">
    <property type="nucleotide sequence ID" value="NZ_CP141614.1"/>
</dbReference>
<accession>A0ABZ1BQY5</accession>
<evidence type="ECO:0000256" key="4">
    <source>
        <dbReference type="RuleBase" id="RU361277"/>
    </source>
</evidence>
<dbReference type="Pfam" id="PF08240">
    <property type="entry name" value="ADH_N"/>
    <property type="match status" value="1"/>
</dbReference>
<keyword evidence="1 4" id="KW-0479">Metal-binding</keyword>
<evidence type="ECO:0000256" key="3">
    <source>
        <dbReference type="ARBA" id="ARBA00023002"/>
    </source>
</evidence>
<feature type="domain" description="Enoyl reductase (ER)" evidence="5">
    <location>
        <begin position="10"/>
        <end position="340"/>
    </location>
</feature>
<evidence type="ECO:0000259" key="5">
    <source>
        <dbReference type="SMART" id="SM00829"/>
    </source>
</evidence>
<dbReference type="SUPFAM" id="SSF51735">
    <property type="entry name" value="NAD(P)-binding Rossmann-fold domains"/>
    <property type="match status" value="1"/>
</dbReference>
<dbReference type="InterPro" id="IPR036291">
    <property type="entry name" value="NAD(P)-bd_dom_sf"/>
</dbReference>
<protein>
    <submittedName>
        <fullName evidence="6">Alcohol dehydrogenase catalytic domain-containing protein</fullName>
    </submittedName>
</protein>
<dbReference type="InterPro" id="IPR013149">
    <property type="entry name" value="ADH-like_C"/>
</dbReference>
<dbReference type="SUPFAM" id="SSF50129">
    <property type="entry name" value="GroES-like"/>
    <property type="match status" value="1"/>
</dbReference>
<dbReference type="InterPro" id="IPR011032">
    <property type="entry name" value="GroES-like_sf"/>
</dbReference>
<dbReference type="SMART" id="SM00829">
    <property type="entry name" value="PKS_ER"/>
    <property type="match status" value="1"/>
</dbReference>
<sequence length="343" mass="35955">MRAMVLDQFGGRLQLKEVPDPAPPGPGQVLVRVRACGLCYTDVKIASASLPGPLLPRLPHILGHEPAGEVVAVGEGVMSVAPGDHVALHIYLPCGRCRACWAGDETLCDSVRQLGFNLPGAMAEYVVVPEINAVRIGQHVPLEEAAIIADAVATTVHGLRERAGLRVGETVLVIGAGGLGLHAIQVARLGGARVLAVDQAPDKLELARKVGADDAFLIQSEHAAKQVLAAAGGPVDLVVELVAKPVTMSLAAAVLRTGGRLLMIGYQPGVDVAIPTPDVVLRNLSIIGSTASSLLSFRESVRLVEQGKIRPVVTDRYRLEEANEALERLKRGGILGRAVLLVA</sequence>
<dbReference type="InterPro" id="IPR050129">
    <property type="entry name" value="Zn_alcohol_dh"/>
</dbReference>
<keyword evidence="3" id="KW-0560">Oxidoreductase</keyword>
<dbReference type="EMBL" id="CP141614">
    <property type="protein sequence ID" value="WRP15030.1"/>
    <property type="molecule type" value="Genomic_DNA"/>
</dbReference>